<dbReference type="PROSITE" id="PS50113">
    <property type="entry name" value="PAC"/>
    <property type="match status" value="2"/>
</dbReference>
<dbReference type="Gene3D" id="3.30.450.20">
    <property type="entry name" value="PAS domain"/>
    <property type="match status" value="2"/>
</dbReference>
<dbReference type="InterPro" id="IPR001633">
    <property type="entry name" value="EAL_dom"/>
</dbReference>
<gene>
    <name evidence="5" type="ORF">RYS15_05165</name>
</gene>
<proteinExistence type="predicted"/>
<dbReference type="PROSITE" id="PS50887">
    <property type="entry name" value="GGDEF"/>
    <property type="match status" value="1"/>
</dbReference>
<feature type="domain" description="PAC" evidence="2">
    <location>
        <begin position="257"/>
        <end position="308"/>
    </location>
</feature>
<dbReference type="SUPFAM" id="SSF55781">
    <property type="entry name" value="GAF domain-like"/>
    <property type="match status" value="1"/>
</dbReference>
<dbReference type="SMART" id="SM00052">
    <property type="entry name" value="EAL"/>
    <property type="match status" value="1"/>
</dbReference>
<feature type="domain" description="PAS" evidence="1">
    <location>
        <begin position="309"/>
        <end position="360"/>
    </location>
</feature>
<dbReference type="EMBL" id="JAWIIJ010000003">
    <property type="protein sequence ID" value="MDV2078060.1"/>
    <property type="molecule type" value="Genomic_DNA"/>
</dbReference>
<dbReference type="SUPFAM" id="SSF141868">
    <property type="entry name" value="EAL domain-like"/>
    <property type="match status" value="1"/>
</dbReference>
<dbReference type="SUPFAM" id="SSF55073">
    <property type="entry name" value="Nucleotide cyclase"/>
    <property type="match status" value="1"/>
</dbReference>
<dbReference type="InterPro" id="IPR000700">
    <property type="entry name" value="PAS-assoc_C"/>
</dbReference>
<dbReference type="Pfam" id="PF00990">
    <property type="entry name" value="GGDEF"/>
    <property type="match status" value="1"/>
</dbReference>
<dbReference type="Pfam" id="PF00989">
    <property type="entry name" value="PAS"/>
    <property type="match status" value="1"/>
</dbReference>
<dbReference type="PROSITE" id="PS50883">
    <property type="entry name" value="EAL"/>
    <property type="match status" value="1"/>
</dbReference>
<evidence type="ECO:0000259" key="1">
    <source>
        <dbReference type="PROSITE" id="PS50112"/>
    </source>
</evidence>
<dbReference type="RefSeq" id="WP_316972914.1">
    <property type="nucleotide sequence ID" value="NZ_JAWIIJ010000003.1"/>
</dbReference>
<organism evidence="5 6">
    <name type="scientific">Marinobacter xestospongiae</name>
    <dbReference type="NCBI Taxonomy" id="994319"/>
    <lineage>
        <taxon>Bacteria</taxon>
        <taxon>Pseudomonadati</taxon>
        <taxon>Pseudomonadota</taxon>
        <taxon>Gammaproteobacteria</taxon>
        <taxon>Pseudomonadales</taxon>
        <taxon>Marinobacteraceae</taxon>
        <taxon>Marinobacter</taxon>
    </lineage>
</organism>
<evidence type="ECO:0000259" key="2">
    <source>
        <dbReference type="PROSITE" id="PS50113"/>
    </source>
</evidence>
<dbReference type="Proteomes" id="UP001269819">
    <property type="component" value="Unassembled WGS sequence"/>
</dbReference>
<sequence>MQSWSDADWLDLSLALVEAPTAGHDNAIHRFLGKLGDRFQACRCSLHLLDHAGAVLRRSHAWQVEDHTLAPGWQRLTLARFPWLVAQLRGQRQVAIDQPEALGQEAAAEKSLLQKHQTRSLVMVPVSADGADLGYLSCEGVRQALPSVSEVASGLAPAARMLASAVQGWLDANERRRLDQSLSTFASQFPGVVYQFQLFPDGFARCPFISDTVEQLFEVPAAQAREDVRPLLARIHPEDLGRFFEAIETSRANLTPWFLQFRGRRPSGEVFWVEARSVPEPQPDGSMLWHGYFHDITAQVEAQRRLRQQAEQTEAILANVADAILTIDHKGRIRTFNPAAERIFGLQAGDVIEHPVAELLTYPHRRSLYRLLRKQGGLVDGREVEGVRADGSVFPAEVKLSVIDAQGDLRYVAAVRDLSQSKRAEAEIEQLAFFDPLTGLPNRRLLVDRLVQAQASSERNNQHAALVFIDLDDFKTINDSAGHAVGDELLRQVGQRLSATVKDLDTVARLGGDEFVLILKGFAGDPTRAATQVEKVCERVRRQLNRPYRLSGGEYTGSPSLGVTLFFGRRRQPDELLRHADLAMYRAKENGKNRVAFYDAEMQRIVTERLQLESDLHLGLKHGQFQLHYQLQVDCQQQPAGVEALVRWHSPERGWVSPGAFIPLAEENGFIVPLGHWVLDQACHQLAQWQAAPAPFSQLVMAVNVSARQFHQPAFVASVEAALARSGAPPRLLKLELTESVFAQDLELIRDRLQRLKALGIRVSLDDFGTGYSSLGYLKRLPLDELKIDQGFVRSLHRSAGDAAIARMIIALAAEMELTVVAEGVERDDQFQALLAMGCDRFQGFLFARPLALAEVESRLHGVDA</sequence>
<dbReference type="InterPro" id="IPR000160">
    <property type="entry name" value="GGDEF_dom"/>
</dbReference>
<evidence type="ECO:0000313" key="6">
    <source>
        <dbReference type="Proteomes" id="UP001269819"/>
    </source>
</evidence>
<dbReference type="NCBIfam" id="TIGR00229">
    <property type="entry name" value="sensory_box"/>
    <property type="match status" value="1"/>
</dbReference>
<dbReference type="InterPro" id="IPR029787">
    <property type="entry name" value="Nucleotide_cyclase"/>
</dbReference>
<dbReference type="Gene3D" id="3.20.20.450">
    <property type="entry name" value="EAL domain"/>
    <property type="match status" value="1"/>
</dbReference>
<dbReference type="PANTHER" id="PTHR44757:SF2">
    <property type="entry name" value="BIOFILM ARCHITECTURE MAINTENANCE PROTEIN MBAA"/>
    <property type="match status" value="1"/>
</dbReference>
<dbReference type="Gene3D" id="3.30.70.270">
    <property type="match status" value="1"/>
</dbReference>
<accession>A0ABU3VUW0</accession>
<name>A0ABU3VUW0_9GAMM</name>
<dbReference type="InterPro" id="IPR001610">
    <property type="entry name" value="PAC"/>
</dbReference>
<dbReference type="SMART" id="SM00267">
    <property type="entry name" value="GGDEF"/>
    <property type="match status" value="1"/>
</dbReference>
<comment type="caution">
    <text evidence="5">The sequence shown here is derived from an EMBL/GenBank/DDBJ whole genome shotgun (WGS) entry which is preliminary data.</text>
</comment>
<dbReference type="SMART" id="SM00091">
    <property type="entry name" value="PAS"/>
    <property type="match status" value="2"/>
</dbReference>
<dbReference type="SUPFAM" id="SSF55785">
    <property type="entry name" value="PYP-like sensor domain (PAS domain)"/>
    <property type="match status" value="2"/>
</dbReference>
<evidence type="ECO:0000259" key="4">
    <source>
        <dbReference type="PROSITE" id="PS50887"/>
    </source>
</evidence>
<keyword evidence="6" id="KW-1185">Reference proteome</keyword>
<reference evidence="5 6" key="1">
    <citation type="submission" date="2023-10" db="EMBL/GenBank/DDBJ databases">
        <title>Characteristics and mechanism of a salt-tolerant marine origin heterotrophic nitrifying- aerobic denitrifying bacteria Marinobacter xestospongiae HN1.</title>
        <authorList>
            <person name="Qi R."/>
        </authorList>
    </citation>
    <scope>NUCLEOTIDE SEQUENCE [LARGE SCALE GENOMIC DNA]</scope>
    <source>
        <strain evidence="5 6">HN1</strain>
    </source>
</reference>
<evidence type="ECO:0000259" key="3">
    <source>
        <dbReference type="PROSITE" id="PS50883"/>
    </source>
</evidence>
<dbReference type="Gene3D" id="3.30.450.40">
    <property type="match status" value="1"/>
</dbReference>
<dbReference type="CDD" id="cd01949">
    <property type="entry name" value="GGDEF"/>
    <property type="match status" value="1"/>
</dbReference>
<dbReference type="InterPro" id="IPR013767">
    <property type="entry name" value="PAS_fold"/>
</dbReference>
<dbReference type="InterPro" id="IPR029016">
    <property type="entry name" value="GAF-like_dom_sf"/>
</dbReference>
<dbReference type="InterPro" id="IPR052155">
    <property type="entry name" value="Biofilm_reg_signaling"/>
</dbReference>
<dbReference type="Pfam" id="PF00563">
    <property type="entry name" value="EAL"/>
    <property type="match status" value="1"/>
</dbReference>
<dbReference type="NCBIfam" id="TIGR00254">
    <property type="entry name" value="GGDEF"/>
    <property type="match status" value="1"/>
</dbReference>
<dbReference type="CDD" id="cd01948">
    <property type="entry name" value="EAL"/>
    <property type="match status" value="1"/>
</dbReference>
<dbReference type="PANTHER" id="PTHR44757">
    <property type="entry name" value="DIGUANYLATE CYCLASE DGCP"/>
    <property type="match status" value="1"/>
</dbReference>
<dbReference type="InterPro" id="IPR035919">
    <property type="entry name" value="EAL_sf"/>
</dbReference>
<protein>
    <submittedName>
        <fullName evidence="5">EAL domain-containing protein</fullName>
    </submittedName>
</protein>
<evidence type="ECO:0000313" key="5">
    <source>
        <dbReference type="EMBL" id="MDV2078060.1"/>
    </source>
</evidence>
<feature type="domain" description="GGDEF" evidence="4">
    <location>
        <begin position="462"/>
        <end position="600"/>
    </location>
</feature>
<dbReference type="CDD" id="cd00130">
    <property type="entry name" value="PAS"/>
    <property type="match status" value="2"/>
</dbReference>
<dbReference type="InterPro" id="IPR000014">
    <property type="entry name" value="PAS"/>
</dbReference>
<dbReference type="InterPro" id="IPR013655">
    <property type="entry name" value="PAS_fold_3"/>
</dbReference>
<dbReference type="PROSITE" id="PS50112">
    <property type="entry name" value="PAS"/>
    <property type="match status" value="1"/>
</dbReference>
<dbReference type="Pfam" id="PF08447">
    <property type="entry name" value="PAS_3"/>
    <property type="match status" value="1"/>
</dbReference>
<dbReference type="InterPro" id="IPR043128">
    <property type="entry name" value="Rev_trsase/Diguanyl_cyclase"/>
</dbReference>
<feature type="domain" description="PAC" evidence="2">
    <location>
        <begin position="380"/>
        <end position="430"/>
    </location>
</feature>
<dbReference type="InterPro" id="IPR035965">
    <property type="entry name" value="PAS-like_dom_sf"/>
</dbReference>
<dbReference type="SMART" id="SM00086">
    <property type="entry name" value="PAC"/>
    <property type="match status" value="2"/>
</dbReference>
<feature type="domain" description="EAL" evidence="3">
    <location>
        <begin position="609"/>
        <end position="864"/>
    </location>
</feature>